<feature type="transmembrane region" description="Helical" evidence="5">
    <location>
        <begin position="195"/>
        <end position="224"/>
    </location>
</feature>
<keyword evidence="4 5" id="KW-0472">Membrane</keyword>
<dbReference type="Proteomes" id="UP000547674">
    <property type="component" value="Unassembled WGS sequence"/>
</dbReference>
<dbReference type="InterPro" id="IPR013525">
    <property type="entry name" value="ABC2_TM"/>
</dbReference>
<protein>
    <submittedName>
        <fullName evidence="7">ABC transporter permease</fullName>
    </submittedName>
</protein>
<feature type="transmembrane region" description="Helical" evidence="5">
    <location>
        <begin position="151"/>
        <end position="174"/>
    </location>
</feature>
<feature type="transmembrane region" description="Helical" evidence="5">
    <location>
        <begin position="318"/>
        <end position="340"/>
    </location>
</feature>
<feature type="domain" description="ABC transmembrane type-2" evidence="6">
    <location>
        <begin position="118"/>
        <end position="343"/>
    </location>
</feature>
<comment type="caution">
    <text evidence="7">The sequence shown here is derived from an EMBL/GenBank/DDBJ whole genome shotgun (WGS) entry which is preliminary data.</text>
</comment>
<organism evidence="7 8">
    <name type="scientific">Eiseniibacteriota bacterium</name>
    <dbReference type="NCBI Taxonomy" id="2212470"/>
    <lineage>
        <taxon>Bacteria</taxon>
        <taxon>Candidatus Eiseniibacteriota</taxon>
    </lineage>
</organism>
<dbReference type="InterPro" id="IPR052902">
    <property type="entry name" value="ABC-2_transporter"/>
</dbReference>
<keyword evidence="2 5" id="KW-0812">Transmembrane</keyword>
<evidence type="ECO:0000256" key="5">
    <source>
        <dbReference type="SAM" id="Phobius"/>
    </source>
</evidence>
<dbReference type="AlphaFoldDB" id="A0A7Y2H243"/>
<dbReference type="EMBL" id="JABDJR010000302">
    <property type="protein sequence ID" value="NNF06621.1"/>
    <property type="molecule type" value="Genomic_DNA"/>
</dbReference>
<keyword evidence="3 5" id="KW-1133">Transmembrane helix</keyword>
<evidence type="ECO:0000259" key="6">
    <source>
        <dbReference type="PROSITE" id="PS51012"/>
    </source>
</evidence>
<feature type="transmembrane region" description="Helical" evidence="5">
    <location>
        <begin position="264"/>
        <end position="282"/>
    </location>
</feature>
<comment type="subcellular location">
    <subcellularLocation>
        <location evidence="1">Membrane</location>
        <topology evidence="1">Multi-pass membrane protein</topology>
    </subcellularLocation>
</comment>
<dbReference type="InterPro" id="IPR047817">
    <property type="entry name" value="ABC2_TM_bact-type"/>
</dbReference>
<gene>
    <name evidence="7" type="ORF">HKN21_07660</name>
</gene>
<evidence type="ECO:0000313" key="7">
    <source>
        <dbReference type="EMBL" id="NNF06621.1"/>
    </source>
</evidence>
<feature type="transmembrane region" description="Helical" evidence="5">
    <location>
        <begin position="230"/>
        <end position="252"/>
    </location>
</feature>
<proteinExistence type="predicted"/>
<dbReference type="PANTHER" id="PTHR43027">
    <property type="entry name" value="DOXORUBICIN RESISTANCE ABC TRANSPORTER PERMEASE PROTEIN DRRC-RELATED"/>
    <property type="match status" value="1"/>
</dbReference>
<feature type="transmembrane region" description="Helical" evidence="5">
    <location>
        <begin position="21"/>
        <end position="40"/>
    </location>
</feature>
<name>A0A7Y2H243_UNCEI</name>
<evidence type="ECO:0000256" key="1">
    <source>
        <dbReference type="ARBA" id="ARBA00004141"/>
    </source>
</evidence>
<evidence type="ECO:0000256" key="2">
    <source>
        <dbReference type="ARBA" id="ARBA00022692"/>
    </source>
</evidence>
<dbReference type="GO" id="GO:0140359">
    <property type="term" value="F:ABC-type transporter activity"/>
    <property type="evidence" value="ECO:0007669"/>
    <property type="project" value="InterPro"/>
</dbReference>
<evidence type="ECO:0000313" key="8">
    <source>
        <dbReference type="Proteomes" id="UP000547674"/>
    </source>
</evidence>
<reference evidence="7 8" key="1">
    <citation type="submission" date="2020-03" db="EMBL/GenBank/DDBJ databases">
        <title>Metabolic flexibility allows generalist bacteria to become dominant in a frequently disturbed ecosystem.</title>
        <authorList>
            <person name="Chen Y.-J."/>
            <person name="Leung P.M."/>
            <person name="Bay S.K."/>
            <person name="Hugenholtz P."/>
            <person name="Kessler A.J."/>
            <person name="Shelley G."/>
            <person name="Waite D.W."/>
            <person name="Cook P.L."/>
            <person name="Greening C."/>
        </authorList>
    </citation>
    <scope>NUCLEOTIDE SEQUENCE [LARGE SCALE GENOMIC DNA]</scope>
    <source>
        <strain evidence="7">SS_bin_28</strain>
    </source>
</reference>
<dbReference type="PANTHER" id="PTHR43027:SF2">
    <property type="entry name" value="TRANSPORT PERMEASE PROTEIN"/>
    <property type="match status" value="1"/>
</dbReference>
<dbReference type="PROSITE" id="PS51012">
    <property type="entry name" value="ABC_TM2"/>
    <property type="match status" value="1"/>
</dbReference>
<evidence type="ECO:0000256" key="3">
    <source>
        <dbReference type="ARBA" id="ARBA00022989"/>
    </source>
</evidence>
<accession>A0A7Y2H243</accession>
<dbReference type="GO" id="GO:0016020">
    <property type="term" value="C:membrane"/>
    <property type="evidence" value="ECO:0007669"/>
    <property type="project" value="UniProtKB-SubCell"/>
</dbReference>
<evidence type="ECO:0000256" key="4">
    <source>
        <dbReference type="ARBA" id="ARBA00023136"/>
    </source>
</evidence>
<dbReference type="Pfam" id="PF12698">
    <property type="entry name" value="ABC2_membrane_3"/>
    <property type="match status" value="1"/>
</dbReference>
<sequence length="343" mass="38380">MSQIKELTRSRFLLFIREPEAMFWVFLFPVVLALVLSFAFQNRGVNEANVGYVEGQLSTEWVQALEADSLIHLIAFEDTVLAARKLRSGAVAVMVSGENPNLHLNYDPTRPESEIAQMRITNRLQAQEGRQDVVLTETTETTEHGSRYIDFLLPGLLGMNLMGTSIWGTGFPIVEMRQKKLLKRFLVTPMKKTSFLLAQILSRFGFLVAEVIVITAFGVFLLGVPFRGSIITFSILSFLGAISLAGIGLLVASRAKTIEGVSGIMNFVMMPMWLFSGVFFSYENFPEAFHPVFRLLPLTALNDGLRRLMLEGDGIQTMGLEISVLTVWAILSFVAALKIFRWK</sequence>